<organism evidence="4 5">
    <name type="scientific">Clostridium saccharobutylicum</name>
    <dbReference type="NCBI Taxonomy" id="169679"/>
    <lineage>
        <taxon>Bacteria</taxon>
        <taxon>Bacillati</taxon>
        <taxon>Bacillota</taxon>
        <taxon>Clostridia</taxon>
        <taxon>Eubacteriales</taxon>
        <taxon>Clostridiaceae</taxon>
        <taxon>Clostridium</taxon>
    </lineage>
</organism>
<evidence type="ECO:0000256" key="1">
    <source>
        <dbReference type="ARBA" id="ARBA00022737"/>
    </source>
</evidence>
<evidence type="ECO:0000259" key="3">
    <source>
        <dbReference type="Pfam" id="PF25023"/>
    </source>
</evidence>
<feature type="domain" description="Teneurin-like YD-shell" evidence="3">
    <location>
        <begin position="311"/>
        <end position="408"/>
    </location>
</feature>
<proteinExistence type="predicted"/>
<dbReference type="PANTHER" id="PTHR32305:SF15">
    <property type="entry name" value="PROTEIN RHSA-RELATED"/>
    <property type="match status" value="1"/>
</dbReference>
<dbReference type="Pfam" id="PF15652">
    <property type="entry name" value="Tox-SHH"/>
    <property type="match status" value="1"/>
</dbReference>
<dbReference type="InterPro" id="IPR022385">
    <property type="entry name" value="Rhs_assc_core"/>
</dbReference>
<dbReference type="Proteomes" id="UP000191154">
    <property type="component" value="Unassembled WGS sequence"/>
</dbReference>
<accession>A0A1S8MQ37</accession>
<feature type="domain" description="Tox-SHH" evidence="2">
    <location>
        <begin position="505"/>
        <end position="601"/>
    </location>
</feature>
<dbReference type="InterPro" id="IPR028900">
    <property type="entry name" value="Tox-SHH_dom"/>
</dbReference>
<evidence type="ECO:0000259" key="2">
    <source>
        <dbReference type="Pfam" id="PF15652"/>
    </source>
</evidence>
<dbReference type="PANTHER" id="PTHR32305">
    <property type="match status" value="1"/>
</dbReference>
<dbReference type="EMBL" id="LZYZ01000010">
    <property type="protein sequence ID" value="OOM06312.1"/>
    <property type="molecule type" value="Genomic_DNA"/>
</dbReference>
<protein>
    <submittedName>
        <fullName evidence="4">tRNA3(Ser)-specific nuclease WapA</fullName>
        <ecNumber evidence="4">3.1.-.-</ecNumber>
    </submittedName>
</protein>
<dbReference type="NCBIfam" id="TIGR03696">
    <property type="entry name" value="Rhs_assc_core"/>
    <property type="match status" value="1"/>
</dbReference>
<keyword evidence="1" id="KW-0677">Repeat</keyword>
<dbReference type="AlphaFoldDB" id="A0A1S8MQ37"/>
<dbReference type="Gene3D" id="2.180.10.10">
    <property type="entry name" value="RHS repeat-associated core"/>
    <property type="match status" value="1"/>
</dbReference>
<dbReference type="RefSeq" id="WP_207651931.1">
    <property type="nucleotide sequence ID" value="NZ_LZYZ01000010.1"/>
</dbReference>
<keyword evidence="4" id="KW-0378">Hydrolase</keyword>
<dbReference type="InterPro" id="IPR056823">
    <property type="entry name" value="TEN-like_YD-shell"/>
</dbReference>
<dbReference type="EC" id="3.1.-.-" evidence="4"/>
<evidence type="ECO:0000313" key="5">
    <source>
        <dbReference type="Proteomes" id="UP000191154"/>
    </source>
</evidence>
<dbReference type="Pfam" id="PF25023">
    <property type="entry name" value="TEN_YD-shell"/>
    <property type="match status" value="1"/>
</dbReference>
<evidence type="ECO:0000313" key="4">
    <source>
        <dbReference type="EMBL" id="OOM06312.1"/>
    </source>
</evidence>
<sequence length="608" mass="69688">MQYEYSYNIEGMLETKSASGRTLLRYTYDKNQNIKTIKDITGKSSIYSYDEADRVRLIQDDKDVTLASYDYYKNDSIKSVTVGNGLKTDYTYDGDGNVQSLVTISSNGEVLVDYNYAYDLNGNRLQKISSKHKNFYSYDSMNRLVDSSYDGRCESFTYDKVGNRLTKTISDVANGMTVNVVEKYTYNVRNQLKELHDNFGVNYFTYDKQGNTIKEETETGNNIFEYNTLNQQVKAVTKDGNTLVSRYDTEGLRAEIEENEKLTKFIFHKDNIFVEADKDYNVVSRFSRGYEVVAADIVDLDGESNPEIESKLNRYFYTTDEQGSTIFITDKDQQVKNEYWYDAFGNALGAQEQVHNRITYTGQQFDGVTGQYYLRARFYNPVIGRFTQEDTYRGDGLNLYAYCGNNPVGYYDPSGYLCSTKINQYNDEAKKMGSGRGKYLREKYGKLKPGELDSRINERAGIKFSPRAARSQIKNGGYKTYDIDKYSKAGKGANRAKGYKHIKEDGLVEAHHPIQDEWAKQWKKTTGKKYSSLKAPTILLRTGKGEIHSKISALQNERRSIEGFNTDIVHEFKTGYKELKEAGVNLKDAQKAIREAYRYFDSIGGFNK</sequence>
<name>A0A1S8MQ37_CLOSA</name>
<dbReference type="GO" id="GO:0016787">
    <property type="term" value="F:hydrolase activity"/>
    <property type="evidence" value="ECO:0007669"/>
    <property type="project" value="UniProtKB-KW"/>
</dbReference>
<reference evidence="4 5" key="1">
    <citation type="submission" date="2016-05" db="EMBL/GenBank/DDBJ databases">
        <title>Microbial solvent formation.</title>
        <authorList>
            <person name="Poehlein A."/>
            <person name="Montoya Solano J.D."/>
            <person name="Flitsch S."/>
            <person name="Krabben P."/>
            <person name="Duerre P."/>
            <person name="Daniel R."/>
        </authorList>
    </citation>
    <scope>NUCLEOTIDE SEQUENCE [LARGE SCALE GENOMIC DNA]</scope>
    <source>
        <strain evidence="4 5">L1-8</strain>
    </source>
</reference>
<gene>
    <name evidence="4" type="primary">wapA_9</name>
    <name evidence="4" type="ORF">CLOSAC_42310</name>
</gene>
<comment type="caution">
    <text evidence="4">The sequence shown here is derived from an EMBL/GenBank/DDBJ whole genome shotgun (WGS) entry which is preliminary data.</text>
</comment>
<dbReference type="InterPro" id="IPR050708">
    <property type="entry name" value="T6SS_VgrG/RHS"/>
</dbReference>